<evidence type="ECO:0000313" key="7">
    <source>
        <dbReference type="EMBL" id="TXJ37241.1"/>
    </source>
</evidence>
<dbReference type="Proteomes" id="UP000323176">
    <property type="component" value="Unassembled WGS sequence"/>
</dbReference>
<name>A0A5C8EJU6_BRAPL</name>
<dbReference type="EMBL" id="SAXY01000067">
    <property type="protein sequence ID" value="TXJ37241.1"/>
    <property type="molecule type" value="Genomic_DNA"/>
</dbReference>
<organism evidence="7 8">
    <name type="scientific">Brachyspira pilosicoli</name>
    <name type="common">Serpulina pilosicoli</name>
    <dbReference type="NCBI Taxonomy" id="52584"/>
    <lineage>
        <taxon>Bacteria</taxon>
        <taxon>Pseudomonadati</taxon>
        <taxon>Spirochaetota</taxon>
        <taxon>Spirochaetia</taxon>
        <taxon>Brachyspirales</taxon>
        <taxon>Brachyspiraceae</taxon>
        <taxon>Brachyspira</taxon>
    </lineage>
</organism>
<keyword evidence="5 6" id="KW-0472">Membrane</keyword>
<dbReference type="AlphaFoldDB" id="A0A5C8EJU6"/>
<dbReference type="Pfam" id="PF01594">
    <property type="entry name" value="AI-2E_transport"/>
    <property type="match status" value="1"/>
</dbReference>
<feature type="transmembrane region" description="Helical" evidence="6">
    <location>
        <begin position="220"/>
        <end position="242"/>
    </location>
</feature>
<dbReference type="GO" id="GO:0016020">
    <property type="term" value="C:membrane"/>
    <property type="evidence" value="ECO:0007669"/>
    <property type="project" value="UniProtKB-SubCell"/>
</dbReference>
<dbReference type="InterPro" id="IPR002549">
    <property type="entry name" value="AI-2E-like"/>
</dbReference>
<feature type="transmembrane region" description="Helical" evidence="6">
    <location>
        <begin position="282"/>
        <end position="298"/>
    </location>
</feature>
<feature type="transmembrane region" description="Helical" evidence="6">
    <location>
        <begin position="29"/>
        <end position="47"/>
    </location>
</feature>
<evidence type="ECO:0000256" key="6">
    <source>
        <dbReference type="SAM" id="Phobius"/>
    </source>
</evidence>
<dbReference type="PANTHER" id="PTHR21716">
    <property type="entry name" value="TRANSMEMBRANE PROTEIN"/>
    <property type="match status" value="1"/>
</dbReference>
<comment type="subcellular location">
    <subcellularLocation>
        <location evidence="1">Membrane</location>
        <topology evidence="1">Multi-pass membrane protein</topology>
    </subcellularLocation>
</comment>
<dbReference type="PANTHER" id="PTHR21716:SF4">
    <property type="entry name" value="TRANSMEMBRANE PROTEIN 245"/>
    <property type="match status" value="1"/>
</dbReference>
<keyword evidence="3 6" id="KW-0812">Transmembrane</keyword>
<proteinExistence type="inferred from homology"/>
<feature type="transmembrane region" description="Helical" evidence="6">
    <location>
        <begin position="68"/>
        <end position="93"/>
    </location>
</feature>
<feature type="transmembrane region" description="Helical" evidence="6">
    <location>
        <begin position="248"/>
        <end position="270"/>
    </location>
</feature>
<gene>
    <name evidence="7" type="ORF">EPJ72_11225</name>
</gene>
<evidence type="ECO:0000313" key="8">
    <source>
        <dbReference type="Proteomes" id="UP000323176"/>
    </source>
</evidence>
<protein>
    <submittedName>
        <fullName evidence="7">AI-2E family transporter</fullName>
    </submittedName>
</protein>
<evidence type="ECO:0000256" key="1">
    <source>
        <dbReference type="ARBA" id="ARBA00004141"/>
    </source>
</evidence>
<keyword evidence="4 6" id="KW-1133">Transmembrane helix</keyword>
<feature type="transmembrane region" description="Helical" evidence="6">
    <location>
        <begin position="7"/>
        <end position="23"/>
    </location>
</feature>
<feature type="transmembrane region" description="Helical" evidence="6">
    <location>
        <begin position="170"/>
        <end position="186"/>
    </location>
</feature>
<evidence type="ECO:0000256" key="2">
    <source>
        <dbReference type="ARBA" id="ARBA00009773"/>
    </source>
</evidence>
<evidence type="ECO:0000256" key="3">
    <source>
        <dbReference type="ARBA" id="ARBA00022692"/>
    </source>
</evidence>
<comment type="similarity">
    <text evidence="2">Belongs to the autoinducer-2 exporter (AI-2E) (TC 2.A.86) family.</text>
</comment>
<reference evidence="7 8" key="1">
    <citation type="journal article" date="1992" name="Lakartidningen">
        <title>[Penicillin V and not amoxicillin is the first choice preparation in acute otitis].</title>
        <authorList>
            <person name="Kamme C."/>
            <person name="Lundgren K."/>
            <person name="Prellner K."/>
        </authorList>
    </citation>
    <scope>NUCLEOTIDE SEQUENCE [LARGE SCALE GENOMIC DNA]</scope>
    <source>
        <strain evidence="7 8">PC5538III-hc</strain>
    </source>
</reference>
<evidence type="ECO:0000256" key="4">
    <source>
        <dbReference type="ARBA" id="ARBA00022989"/>
    </source>
</evidence>
<evidence type="ECO:0000256" key="5">
    <source>
        <dbReference type="ARBA" id="ARBA00023136"/>
    </source>
</evidence>
<accession>A0A5C8EJU6</accession>
<dbReference type="OrthoDB" id="343317at2"/>
<comment type="caution">
    <text evidence="7">The sequence shown here is derived from an EMBL/GenBank/DDBJ whole genome shotgun (WGS) entry which is preliminary data.</text>
</comment>
<sequence>MNKYNIGQIFFITFIFLSIFIMYQLLRPFGMVIFFALVFYVVLSPLFKKAIGKSYGKEDKISMIKRHTLALLFSLTSLIIFLVPTSLLIYTIIVQLIDISNIGIKYFMNLDFNSILNNDRLRELLSMLPVEISAAEILRRIQDSLLSNLTSVSSYLTQNVAGILKGTGKFVSSFIFMMFSLFFFFVDGEYLKNQVSSLIPIEQKYLDRLFKQASEGIRGIIFGNLFTGIFQGICAFIVYSIFGVANSLTFALLTIIASFMPIIGTTIIWIPLGVLFIINGEILRAIIFLVVSWFFITIPDNFVRPLLLGNRIELHPLFIFFAILGGVLFFGLSGIILGPLTFILFFEIMRMYNEEKLFSDKEDKKRTVNNSVRIRRVNSYKRDHRQNRPNRNNI</sequence>
<feature type="transmembrane region" description="Helical" evidence="6">
    <location>
        <begin position="318"/>
        <end position="346"/>
    </location>
</feature>